<dbReference type="InterPro" id="IPR007219">
    <property type="entry name" value="XnlR_reg_dom"/>
</dbReference>
<evidence type="ECO:0000313" key="11">
    <source>
        <dbReference type="Proteomes" id="UP001141434"/>
    </source>
</evidence>
<evidence type="ECO:0000256" key="6">
    <source>
        <dbReference type="ARBA" id="ARBA00023163"/>
    </source>
</evidence>
<keyword evidence="7" id="KW-0539">Nucleus</keyword>
<reference evidence="10" key="1">
    <citation type="submission" date="2022-11" db="EMBL/GenBank/DDBJ databases">
        <authorList>
            <person name="Petersen C."/>
        </authorList>
    </citation>
    <scope>NUCLEOTIDE SEQUENCE</scope>
    <source>
        <strain evidence="10">IBT 34128</strain>
    </source>
</reference>
<dbReference type="Proteomes" id="UP001141434">
    <property type="component" value="Unassembled WGS sequence"/>
</dbReference>
<proteinExistence type="predicted"/>
<dbReference type="AlphaFoldDB" id="A0A9W9KQX1"/>
<evidence type="ECO:0000256" key="1">
    <source>
        <dbReference type="ARBA" id="ARBA00004123"/>
    </source>
</evidence>
<sequence>MKSSECKLGIIDPNFNPRYIGDLEQEVKALEEELTTAEQHDPVSRASPVPAGPTNPQDRREHSPGFIEGGGLSEKSFMRHLFAESEWREHDPSLLQNLSKGSGPAEAGVKSAALPSLEQARVIFDKYLNGSHVQNPFLLRRDVQSIYSRLFLSGPEDQQNHNLRQDAKHDLFRAFMIIAIGSILPYRHGEFEHHPYGYYLSALKYLDDGFLSGGLASIQDLLLVGRFAIYHHIGTSIWEVTRLGMRMCIEQGLHKPTLPSRKIGLLQDQLQRRVFWECYMIDRYSSITLTRPFAIGDKYIQIGFPVDANDEEIEAAEASGAFPDLDSFSSTSSLASMTARTTEMSVFLACLRLRQITSKIHTEFGEKATGQTLRNDTTARGVIYSSLNKLLKELQQWRSATPLFHYPQNLYQMHEWYDLLLLRERLLLVRKAIDIVPKQGNIPPRDLLFLCLECAVGAITSFCRLFELNKITFTRSYFQMLFAAGVSVMFCLSVVRDLNQMTIQNGADAMAMGENALKKMSEELPDAKRYVAVYEALRLYAIRKCSRQLQVESMRNSHSVSEMQNESSQTTSPAGHEQDGSRNYVEFSGVLSAGANLSPGLHVHPSLHAPLNQATLTPDGITGVQGDTNPSEGSILSWNVFEDNALWNMEAGLNEYAYGDPPLSLYLDDPYGLPNMLGQ</sequence>
<organism evidence="10 11">
    <name type="scientific">Penicillium alfredii</name>
    <dbReference type="NCBI Taxonomy" id="1506179"/>
    <lineage>
        <taxon>Eukaryota</taxon>
        <taxon>Fungi</taxon>
        <taxon>Dikarya</taxon>
        <taxon>Ascomycota</taxon>
        <taxon>Pezizomycotina</taxon>
        <taxon>Eurotiomycetes</taxon>
        <taxon>Eurotiomycetidae</taxon>
        <taxon>Eurotiales</taxon>
        <taxon>Aspergillaceae</taxon>
        <taxon>Penicillium</taxon>
    </lineage>
</organism>
<dbReference type="CDD" id="cd12148">
    <property type="entry name" value="fungal_TF_MHR"/>
    <property type="match status" value="1"/>
</dbReference>
<dbReference type="RefSeq" id="XP_056516107.1">
    <property type="nucleotide sequence ID" value="XM_056651257.1"/>
</dbReference>
<evidence type="ECO:0000256" key="2">
    <source>
        <dbReference type="ARBA" id="ARBA00022723"/>
    </source>
</evidence>
<feature type="compositionally biased region" description="Polar residues" evidence="8">
    <location>
        <begin position="556"/>
        <end position="573"/>
    </location>
</feature>
<evidence type="ECO:0000256" key="4">
    <source>
        <dbReference type="ARBA" id="ARBA00023015"/>
    </source>
</evidence>
<dbReference type="SMART" id="SM00906">
    <property type="entry name" value="Fungal_trans"/>
    <property type="match status" value="1"/>
</dbReference>
<gene>
    <name evidence="10" type="ORF">NUU61_000674</name>
</gene>
<dbReference type="EMBL" id="JAPMSZ010000001">
    <property type="protein sequence ID" value="KAJ5114915.1"/>
    <property type="molecule type" value="Genomic_DNA"/>
</dbReference>
<comment type="subcellular location">
    <subcellularLocation>
        <location evidence="1">Nucleus</location>
    </subcellularLocation>
</comment>
<comment type="caution">
    <text evidence="10">The sequence shown here is derived from an EMBL/GenBank/DDBJ whole genome shotgun (WGS) entry which is preliminary data.</text>
</comment>
<dbReference type="InterPro" id="IPR052202">
    <property type="entry name" value="Yeast_MetPath_Reg"/>
</dbReference>
<dbReference type="OrthoDB" id="2399539at2759"/>
<keyword evidence="3" id="KW-0862">Zinc</keyword>
<feature type="region of interest" description="Disordered" evidence="8">
    <location>
        <begin position="31"/>
        <end position="72"/>
    </location>
</feature>
<reference evidence="10" key="2">
    <citation type="journal article" date="2023" name="IMA Fungus">
        <title>Comparative genomic study of the Penicillium genus elucidates a diverse pangenome and 15 lateral gene transfer events.</title>
        <authorList>
            <person name="Petersen C."/>
            <person name="Sorensen T."/>
            <person name="Nielsen M.R."/>
            <person name="Sondergaard T.E."/>
            <person name="Sorensen J.L."/>
            <person name="Fitzpatrick D.A."/>
            <person name="Frisvad J.C."/>
            <person name="Nielsen K.L."/>
        </authorList>
    </citation>
    <scope>NUCLEOTIDE SEQUENCE</scope>
    <source>
        <strain evidence="10">IBT 34128</strain>
    </source>
</reference>
<dbReference type="GO" id="GO:0043565">
    <property type="term" value="F:sequence-specific DNA binding"/>
    <property type="evidence" value="ECO:0007669"/>
    <property type="project" value="TreeGrafter"/>
</dbReference>
<keyword evidence="2" id="KW-0479">Metal-binding</keyword>
<keyword evidence="11" id="KW-1185">Reference proteome</keyword>
<dbReference type="GO" id="GO:0000981">
    <property type="term" value="F:DNA-binding transcription factor activity, RNA polymerase II-specific"/>
    <property type="evidence" value="ECO:0007669"/>
    <property type="project" value="TreeGrafter"/>
</dbReference>
<evidence type="ECO:0000256" key="8">
    <source>
        <dbReference type="SAM" id="MobiDB-lite"/>
    </source>
</evidence>
<dbReference type="PANTHER" id="PTHR47782:SF12">
    <property type="entry name" value="ZN(II)2CYS6 TRANSCRIPTION FACTOR (EUROFUNG)"/>
    <property type="match status" value="1"/>
</dbReference>
<feature type="domain" description="Xylanolytic transcriptional activator regulatory" evidence="9">
    <location>
        <begin position="237"/>
        <end position="311"/>
    </location>
</feature>
<evidence type="ECO:0000256" key="5">
    <source>
        <dbReference type="ARBA" id="ARBA00023125"/>
    </source>
</evidence>
<keyword evidence="6" id="KW-0804">Transcription</keyword>
<evidence type="ECO:0000313" key="10">
    <source>
        <dbReference type="EMBL" id="KAJ5114915.1"/>
    </source>
</evidence>
<keyword evidence="4" id="KW-0805">Transcription regulation</keyword>
<keyword evidence="5" id="KW-0238">DNA-binding</keyword>
<evidence type="ECO:0000256" key="3">
    <source>
        <dbReference type="ARBA" id="ARBA00022833"/>
    </source>
</evidence>
<dbReference type="PANTHER" id="PTHR47782">
    <property type="entry name" value="ZN(II)2CYS6 TRANSCRIPTION FACTOR (EUROFUNG)-RELATED"/>
    <property type="match status" value="1"/>
</dbReference>
<name>A0A9W9KQX1_9EURO</name>
<dbReference type="GO" id="GO:0008270">
    <property type="term" value="F:zinc ion binding"/>
    <property type="evidence" value="ECO:0007669"/>
    <property type="project" value="InterPro"/>
</dbReference>
<feature type="region of interest" description="Disordered" evidence="8">
    <location>
        <begin position="556"/>
        <end position="581"/>
    </location>
</feature>
<evidence type="ECO:0000259" key="9">
    <source>
        <dbReference type="SMART" id="SM00906"/>
    </source>
</evidence>
<accession>A0A9W9KQX1</accession>
<dbReference type="GO" id="GO:0005634">
    <property type="term" value="C:nucleus"/>
    <property type="evidence" value="ECO:0007669"/>
    <property type="project" value="UniProtKB-SubCell"/>
</dbReference>
<evidence type="ECO:0000256" key="7">
    <source>
        <dbReference type="ARBA" id="ARBA00023242"/>
    </source>
</evidence>
<dbReference type="GO" id="GO:0006351">
    <property type="term" value="P:DNA-templated transcription"/>
    <property type="evidence" value="ECO:0007669"/>
    <property type="project" value="InterPro"/>
</dbReference>
<dbReference type="GeneID" id="81390425"/>
<protein>
    <recommendedName>
        <fullName evidence="9">Xylanolytic transcriptional activator regulatory domain-containing protein</fullName>
    </recommendedName>
</protein>
<dbReference type="GO" id="GO:0045944">
    <property type="term" value="P:positive regulation of transcription by RNA polymerase II"/>
    <property type="evidence" value="ECO:0007669"/>
    <property type="project" value="TreeGrafter"/>
</dbReference>
<dbReference type="Pfam" id="PF04082">
    <property type="entry name" value="Fungal_trans"/>
    <property type="match status" value="1"/>
</dbReference>